<dbReference type="Proteomes" id="UP000028868">
    <property type="component" value="Unassembled WGS sequence"/>
</dbReference>
<dbReference type="RefSeq" id="WP_035507345.1">
    <property type="nucleotide sequence ID" value="NZ_CCDH010000001.1"/>
</dbReference>
<protein>
    <recommendedName>
        <fullName evidence="3">DUF3231 family protein</fullName>
    </recommendedName>
</protein>
<evidence type="ECO:0008006" key="3">
    <source>
        <dbReference type="Google" id="ProtNLM"/>
    </source>
</evidence>
<reference evidence="2" key="1">
    <citation type="submission" date="2014-03" db="EMBL/GenBank/DDBJ databases">
        <authorList>
            <person name="Urmite Genomes U."/>
        </authorList>
    </citation>
    <scope>NUCLEOTIDE SEQUENCE [LARGE SCALE GENOMIC DNA]</scope>
    <source>
        <strain evidence="2">HD-03</strain>
    </source>
</reference>
<dbReference type="InterPro" id="IPR021617">
    <property type="entry name" value="DUF3231"/>
</dbReference>
<dbReference type="AlphaFoldDB" id="A0A059NXP4"/>
<accession>A0A059NXP4</accession>
<keyword evidence="2" id="KW-1185">Reference proteome</keyword>
<gene>
    <name evidence="1" type="ORF">BN983_01758</name>
</gene>
<dbReference type="InterPro" id="IPR012347">
    <property type="entry name" value="Ferritin-like"/>
</dbReference>
<dbReference type="OrthoDB" id="1675670at2"/>
<dbReference type="EMBL" id="CCDI010000001">
    <property type="protein sequence ID" value="CDQ23528.1"/>
    <property type="molecule type" value="Genomic_DNA"/>
</dbReference>
<evidence type="ECO:0000313" key="2">
    <source>
        <dbReference type="Proteomes" id="UP000028868"/>
    </source>
</evidence>
<dbReference type="Gene3D" id="1.20.1260.10">
    <property type="match status" value="2"/>
</dbReference>
<proteinExistence type="predicted"/>
<comment type="caution">
    <text evidence="1">The sequence shown here is derived from an EMBL/GenBank/DDBJ whole genome shotgun (WGS) entry which is preliminary data.</text>
</comment>
<reference evidence="1 2" key="2">
    <citation type="submission" date="2014-05" db="EMBL/GenBank/DDBJ databases">
        <title>Draft genome sequence of Halobacillus karajensis HK-03.</title>
        <authorList>
            <person name="Khelaifia S."/>
            <person name="Croce O."/>
            <person name="Lagier J.C."/>
            <person name="Raoult D."/>
        </authorList>
    </citation>
    <scope>NUCLEOTIDE SEQUENCE [LARGE SCALE GENOMIC DNA]</scope>
    <source>
        <strain evidence="1 2">HD-03</strain>
    </source>
</reference>
<evidence type="ECO:0000313" key="1">
    <source>
        <dbReference type="EMBL" id="CDQ23528.1"/>
    </source>
</evidence>
<name>A0A059NXP4_9BACI</name>
<organism evidence="1 2">
    <name type="scientific">Halobacillus karajensis</name>
    <dbReference type="NCBI Taxonomy" id="195088"/>
    <lineage>
        <taxon>Bacteria</taxon>
        <taxon>Bacillati</taxon>
        <taxon>Bacillota</taxon>
        <taxon>Bacilli</taxon>
        <taxon>Bacillales</taxon>
        <taxon>Bacillaceae</taxon>
        <taxon>Halobacillus</taxon>
    </lineage>
</organism>
<dbReference type="Pfam" id="PF11553">
    <property type="entry name" value="DUF3231"/>
    <property type="match status" value="2"/>
</dbReference>
<sequence length="328" mass="37018">MSQRILTANEIGLLWTQYIQNSMAIPLLEYFKVTSEDEEIQSLIALAREIADYGVQECGGFLEGAGHPIPNGYSMDDLNPNAKKLFTDAFILTFLGHMAKAGLTSEAYSLGASAREDVRQFFSIRIQKQEALYNHCVHIGFEKNIYTMSPQIAVEDEIEYVESKKYYHPFSKRSLNAVEITHIFENIKNNTVGEMICQGFAQTTKNKTIKEFMSQGKKMSGKHRKVFANFLEQSGIIPPMNSSNMLTTNTDPVFSDRLMMYVISVLASSGQGNYTTGASVSLRYDLIFTYHKLTLDAAVYSKDGLDIMIHNGWFEEPPQAPDRHKLIQ</sequence>